<reference evidence="4" key="1">
    <citation type="journal article" date="2023" name="Insect Mol. Biol.">
        <title>Genome sequencing provides insights into the evolution of gene families encoding plant cell wall-degrading enzymes in longhorned beetles.</title>
        <authorList>
            <person name="Shin N.R."/>
            <person name="Okamura Y."/>
            <person name="Kirsch R."/>
            <person name="Pauchet Y."/>
        </authorList>
    </citation>
    <scope>NUCLEOTIDE SEQUENCE</scope>
    <source>
        <strain evidence="4">AMC_N1</strain>
    </source>
</reference>
<proteinExistence type="inferred from homology"/>
<dbReference type="Proteomes" id="UP001162162">
    <property type="component" value="Unassembled WGS sequence"/>
</dbReference>
<feature type="domain" description="Peptidase C1A papain C-terminal" evidence="3">
    <location>
        <begin position="2"/>
        <end position="194"/>
    </location>
</feature>
<evidence type="ECO:0000313" key="5">
    <source>
        <dbReference type="Proteomes" id="UP001162162"/>
    </source>
</evidence>
<dbReference type="InterPro" id="IPR000668">
    <property type="entry name" value="Peptidase_C1A_C"/>
</dbReference>
<gene>
    <name evidence="4" type="ORF">NQ318_000213</name>
</gene>
<dbReference type="CDD" id="cd02248">
    <property type="entry name" value="Peptidase_C1A"/>
    <property type="match status" value="1"/>
</dbReference>
<dbReference type="SMART" id="SM00645">
    <property type="entry name" value="Pept_C1"/>
    <property type="match status" value="1"/>
</dbReference>
<comment type="caution">
    <text evidence="4">The sequence shown here is derived from an EMBL/GenBank/DDBJ whole genome shotgun (WGS) entry which is preliminary data.</text>
</comment>
<evidence type="ECO:0000256" key="1">
    <source>
        <dbReference type="ARBA" id="ARBA00008455"/>
    </source>
</evidence>
<sequence>MRSRAGALEGQTFRKTGKLVEVSVQNLLDCTRTYGNDGCKGGLMIPAYQYIRENDGVNSEGKYPEYEAEEKQCRFRRENVVATCSGYVSIPEGDEQSLEIAVATLGPVTAAIDASRDSLQFYSDGVYYDAECANKPDKINHAVLVVGYGVEPSGQKYWLVKNSYGTQWGIGGYMKIAKNAGNHCGIATYASYPLV</sequence>
<keyword evidence="2" id="KW-1015">Disulfide bond</keyword>
<dbReference type="Pfam" id="PF00112">
    <property type="entry name" value="Peptidase_C1"/>
    <property type="match status" value="1"/>
</dbReference>
<evidence type="ECO:0000313" key="4">
    <source>
        <dbReference type="EMBL" id="KAJ8951517.1"/>
    </source>
</evidence>
<dbReference type="InterPro" id="IPR025660">
    <property type="entry name" value="Pept_his_AS"/>
</dbReference>
<dbReference type="InterPro" id="IPR038765">
    <property type="entry name" value="Papain-like_cys_pep_sf"/>
</dbReference>
<dbReference type="SUPFAM" id="SSF54001">
    <property type="entry name" value="Cysteine proteinases"/>
    <property type="match status" value="1"/>
</dbReference>
<comment type="similarity">
    <text evidence="1">Belongs to the peptidase C1 family.</text>
</comment>
<dbReference type="PROSITE" id="PS00639">
    <property type="entry name" value="THIOL_PROTEASE_HIS"/>
    <property type="match status" value="1"/>
</dbReference>
<dbReference type="FunFam" id="3.90.70.10:FF:000332">
    <property type="entry name" value="Cathepsin L1"/>
    <property type="match status" value="1"/>
</dbReference>
<name>A0AAV8YLC8_9CUCU</name>
<evidence type="ECO:0000259" key="3">
    <source>
        <dbReference type="SMART" id="SM00645"/>
    </source>
</evidence>
<dbReference type="PANTHER" id="PTHR12411">
    <property type="entry name" value="CYSTEINE PROTEASE FAMILY C1-RELATED"/>
    <property type="match status" value="1"/>
</dbReference>
<protein>
    <recommendedName>
        <fullName evidence="3">Peptidase C1A papain C-terminal domain-containing protein</fullName>
    </recommendedName>
</protein>
<dbReference type="InterPro" id="IPR013128">
    <property type="entry name" value="Peptidase_C1A"/>
</dbReference>
<accession>A0AAV8YLC8</accession>
<dbReference type="GO" id="GO:0006508">
    <property type="term" value="P:proteolysis"/>
    <property type="evidence" value="ECO:0007669"/>
    <property type="project" value="InterPro"/>
</dbReference>
<evidence type="ECO:0000256" key="2">
    <source>
        <dbReference type="ARBA" id="ARBA00023157"/>
    </source>
</evidence>
<dbReference type="EMBL" id="JAPWTK010000083">
    <property type="protein sequence ID" value="KAJ8951517.1"/>
    <property type="molecule type" value="Genomic_DNA"/>
</dbReference>
<dbReference type="Gene3D" id="3.90.70.10">
    <property type="entry name" value="Cysteine proteinases"/>
    <property type="match status" value="1"/>
</dbReference>
<organism evidence="4 5">
    <name type="scientific">Aromia moschata</name>
    <dbReference type="NCBI Taxonomy" id="1265417"/>
    <lineage>
        <taxon>Eukaryota</taxon>
        <taxon>Metazoa</taxon>
        <taxon>Ecdysozoa</taxon>
        <taxon>Arthropoda</taxon>
        <taxon>Hexapoda</taxon>
        <taxon>Insecta</taxon>
        <taxon>Pterygota</taxon>
        <taxon>Neoptera</taxon>
        <taxon>Endopterygota</taxon>
        <taxon>Coleoptera</taxon>
        <taxon>Polyphaga</taxon>
        <taxon>Cucujiformia</taxon>
        <taxon>Chrysomeloidea</taxon>
        <taxon>Cerambycidae</taxon>
        <taxon>Cerambycinae</taxon>
        <taxon>Callichromatini</taxon>
        <taxon>Aromia</taxon>
    </lineage>
</organism>
<dbReference type="InterPro" id="IPR039417">
    <property type="entry name" value="Peptidase_C1A_papain-like"/>
</dbReference>
<dbReference type="GO" id="GO:0008234">
    <property type="term" value="F:cysteine-type peptidase activity"/>
    <property type="evidence" value="ECO:0007669"/>
    <property type="project" value="InterPro"/>
</dbReference>
<dbReference type="AlphaFoldDB" id="A0AAV8YLC8"/>
<keyword evidence="5" id="KW-1185">Reference proteome</keyword>